<dbReference type="Proteomes" id="UP000313312">
    <property type="component" value="Unassembled WGS sequence"/>
</dbReference>
<comment type="caution">
    <text evidence="1">The sequence shown here is derived from an EMBL/GenBank/DDBJ whole genome shotgun (WGS) entry which is preliminary data.</text>
</comment>
<dbReference type="EMBL" id="QFCR01000005">
    <property type="protein sequence ID" value="TNK90694.1"/>
    <property type="molecule type" value="Genomic_DNA"/>
</dbReference>
<dbReference type="AlphaFoldDB" id="A0A5C4TKT8"/>
<dbReference type="RefSeq" id="WP_014081602.1">
    <property type="nucleotide sequence ID" value="NZ_BAAAXT010000027.1"/>
</dbReference>
<accession>A0A5C4TKT8</accession>
<proteinExistence type="predicted"/>
<name>A0A5C4TKT8_FRUSA</name>
<organism evidence="1 2">
    <name type="scientific">Fructilactobacillus sanfranciscensis</name>
    <name type="common">Lactobacillus sanfranciscensis</name>
    <dbReference type="NCBI Taxonomy" id="1625"/>
    <lineage>
        <taxon>Bacteria</taxon>
        <taxon>Bacillati</taxon>
        <taxon>Bacillota</taxon>
        <taxon>Bacilli</taxon>
        <taxon>Lactobacillales</taxon>
        <taxon>Lactobacillaceae</taxon>
        <taxon>Fructilactobacillus</taxon>
    </lineage>
</organism>
<reference evidence="1 2" key="1">
    <citation type="submission" date="2018-05" db="EMBL/GenBank/DDBJ databases">
        <title>Lactobacillus sanfranciscensis Ah4 draft denome sequence.</title>
        <authorList>
            <person name="Zhang G."/>
        </authorList>
    </citation>
    <scope>NUCLEOTIDE SEQUENCE [LARGE SCALE GENOMIC DNA]</scope>
    <source>
        <strain evidence="1 2">Ah4</strain>
    </source>
</reference>
<gene>
    <name evidence="1" type="ORF">DID87_02570</name>
</gene>
<evidence type="ECO:0000313" key="2">
    <source>
        <dbReference type="Proteomes" id="UP000313312"/>
    </source>
</evidence>
<sequence>MKEVSINKIIVGLIAYRIDDSQVIYNDGQGVLKSDDDILDGYIRDSKIITVVTPSGKEVRLEYKVDVPNKRVLINNSAAELA</sequence>
<evidence type="ECO:0000313" key="1">
    <source>
        <dbReference type="EMBL" id="TNK90694.1"/>
    </source>
</evidence>
<protein>
    <submittedName>
        <fullName evidence="1">Uncharacterized protein</fullName>
    </submittedName>
</protein>